<reference evidence="2" key="1">
    <citation type="submission" date="2020-11" db="EMBL/GenBank/DDBJ databases">
        <authorList>
            <person name="Tran Van P."/>
        </authorList>
    </citation>
    <scope>NUCLEOTIDE SEQUENCE</scope>
</reference>
<evidence type="ECO:0000256" key="1">
    <source>
        <dbReference type="SAM" id="MobiDB-lite"/>
    </source>
</evidence>
<evidence type="ECO:0000313" key="3">
    <source>
        <dbReference type="Proteomes" id="UP000759131"/>
    </source>
</evidence>
<protein>
    <submittedName>
        <fullName evidence="2">Uncharacterized protein</fullName>
    </submittedName>
</protein>
<accession>A0A7R9Q6M2</accession>
<sequence>MDHTFGWDYGDSGQDSSGEHHISPSYSYPEPNRFEHQIQRLELAIKRRDAYIDRLERHLTRLQYYLRQRVTGGDHNEDSESDSAATNYAGLSTKRVYPHDTGKKMTNDEMMAGLLPQVAARSKDFSCMKSCNYLKNAKQSKDSLSQYMYLMICAEGCKKTIPCLEDSYCMPVMKENPDYFVQCVNGCELFKIAPKLDNNWL</sequence>
<dbReference type="EMBL" id="CAJPIZ010012950">
    <property type="protein sequence ID" value="CAG2113992.1"/>
    <property type="molecule type" value="Genomic_DNA"/>
</dbReference>
<proteinExistence type="predicted"/>
<keyword evidence="3" id="KW-1185">Reference proteome</keyword>
<dbReference type="Proteomes" id="UP000759131">
    <property type="component" value="Unassembled WGS sequence"/>
</dbReference>
<dbReference type="EMBL" id="OC867525">
    <property type="protein sequence ID" value="CAD7633562.1"/>
    <property type="molecule type" value="Genomic_DNA"/>
</dbReference>
<feature type="region of interest" description="Disordered" evidence="1">
    <location>
        <begin position="1"/>
        <end position="31"/>
    </location>
</feature>
<dbReference type="AlphaFoldDB" id="A0A7R9Q6M2"/>
<dbReference type="OrthoDB" id="10482380at2759"/>
<name>A0A7R9Q6M2_9ACAR</name>
<gene>
    <name evidence="2" type="ORF">OSB1V03_LOCUS13959</name>
</gene>
<evidence type="ECO:0000313" key="2">
    <source>
        <dbReference type="EMBL" id="CAD7633562.1"/>
    </source>
</evidence>
<organism evidence="2">
    <name type="scientific">Medioppia subpectinata</name>
    <dbReference type="NCBI Taxonomy" id="1979941"/>
    <lineage>
        <taxon>Eukaryota</taxon>
        <taxon>Metazoa</taxon>
        <taxon>Ecdysozoa</taxon>
        <taxon>Arthropoda</taxon>
        <taxon>Chelicerata</taxon>
        <taxon>Arachnida</taxon>
        <taxon>Acari</taxon>
        <taxon>Acariformes</taxon>
        <taxon>Sarcoptiformes</taxon>
        <taxon>Oribatida</taxon>
        <taxon>Brachypylina</taxon>
        <taxon>Oppioidea</taxon>
        <taxon>Oppiidae</taxon>
        <taxon>Medioppia</taxon>
    </lineage>
</organism>